<dbReference type="PATRIC" id="fig|1345695.10.peg.2660"/>
<feature type="binding site" evidence="12">
    <location>
        <position position="26"/>
    </location>
    <ligand>
        <name>Fe cation</name>
        <dbReference type="ChEBI" id="CHEBI:24875"/>
        <label>1</label>
    </ligand>
</feature>
<reference evidence="15 16" key="1">
    <citation type="journal article" date="2013" name="Genome Announc.">
        <title>Complete Genome Sequence of the Solvent Producer Clostridium saccharobutylicum NCP262 (DSM 13864).</title>
        <authorList>
            <person name="Poehlein A."/>
            <person name="Hartwich K."/>
            <person name="Krabben P."/>
            <person name="Ehrenreich A."/>
            <person name="Liebl W."/>
            <person name="Durre P."/>
            <person name="Gottschalk G."/>
            <person name="Daniel R."/>
        </authorList>
    </citation>
    <scope>NUCLEOTIDE SEQUENCE [LARGE SCALE GENOMIC DNA]</scope>
    <source>
        <strain evidence="15">DSM 13864</strain>
    </source>
</reference>
<dbReference type="PANTHER" id="PTHR36541:SF1">
    <property type="entry name" value="SUPEROXIDE REDUCTASE-RELATED"/>
    <property type="match status" value="1"/>
</dbReference>
<dbReference type="eggNOG" id="COG2033">
    <property type="taxonomic scope" value="Bacteria"/>
</dbReference>
<feature type="domain" description="Desulfoferrodoxin N-terminal" evidence="14">
    <location>
        <begin position="4"/>
        <end position="34"/>
    </location>
</feature>
<dbReference type="CDD" id="cd00974">
    <property type="entry name" value="DSRD"/>
    <property type="match status" value="1"/>
</dbReference>
<feature type="binding site" evidence="12">
    <location>
        <position position="7"/>
    </location>
    <ligand>
        <name>Fe cation</name>
        <dbReference type="ChEBI" id="CHEBI:24875"/>
        <label>1</label>
    </ligand>
</feature>
<dbReference type="Pfam" id="PF01880">
    <property type="entry name" value="Desulfoferrodox"/>
    <property type="match status" value="1"/>
</dbReference>
<dbReference type="GO" id="GO:0050605">
    <property type="term" value="F:superoxide reductase activity"/>
    <property type="evidence" value="ECO:0007669"/>
    <property type="project" value="UniProtKB-EC"/>
</dbReference>
<sequence>MVTFYRCETCGNIVELIKNGGGKLVCCGKEMTKLEPNTSDGAQEKHVPVVERKDGKIHVKIGSVEHPMTDEHYIEWIAVVTDKIIERISLSPGEKPEAVFADKGHGTVYEYCNIHGLWKTEI</sequence>
<evidence type="ECO:0000256" key="2">
    <source>
        <dbReference type="ARBA" id="ARBA00005941"/>
    </source>
</evidence>
<evidence type="ECO:0000256" key="4">
    <source>
        <dbReference type="ARBA" id="ARBA00014839"/>
    </source>
</evidence>
<gene>
    <name evidence="15" type="primary">dfx</name>
    <name evidence="15" type="ORF">CLSA_c38480</name>
</gene>
<feature type="binding site" evidence="12">
    <location>
        <position position="27"/>
    </location>
    <ligand>
        <name>Fe cation</name>
        <dbReference type="ChEBI" id="CHEBI:24875"/>
        <label>1</label>
    </ligand>
</feature>
<dbReference type="NCBIfam" id="TIGR00319">
    <property type="entry name" value="desulf_FeS4"/>
    <property type="match status" value="1"/>
</dbReference>
<dbReference type="HOGENOM" id="CLU_118960_1_0_9"/>
<dbReference type="KEGG" id="csb:CLSA_c38480"/>
<accession>U5MW85</accession>
<dbReference type="AlphaFoldDB" id="U5MW85"/>
<evidence type="ECO:0000259" key="14">
    <source>
        <dbReference type="Pfam" id="PF06397"/>
    </source>
</evidence>
<evidence type="ECO:0000256" key="8">
    <source>
        <dbReference type="ARBA" id="ARBA00023004"/>
    </source>
</evidence>
<keyword evidence="16" id="KW-1185">Reference proteome</keyword>
<keyword evidence="8 12" id="KW-0408">Iron</keyword>
<feature type="binding site" evidence="12">
    <location>
        <position position="10"/>
    </location>
    <ligand>
        <name>Fe cation</name>
        <dbReference type="ChEBI" id="CHEBI:24875"/>
        <label>1</label>
    </ligand>
</feature>
<comment type="cofactor">
    <cofactor evidence="1">
        <name>Cu(2+)</name>
        <dbReference type="ChEBI" id="CHEBI:29036"/>
    </cofactor>
</comment>
<dbReference type="GeneID" id="55476152"/>
<dbReference type="InterPro" id="IPR036073">
    <property type="entry name" value="Desulfoferrodoxin_Fe-bd_dom_sf"/>
</dbReference>
<proteinExistence type="inferred from homology"/>
<evidence type="ECO:0000256" key="1">
    <source>
        <dbReference type="ARBA" id="ARBA00001973"/>
    </source>
</evidence>
<evidence type="ECO:0000256" key="10">
    <source>
        <dbReference type="ARBA" id="ARBA00031398"/>
    </source>
</evidence>
<comment type="catalytic activity">
    <reaction evidence="11">
        <text>reduced [rubredoxin] + superoxide + 2 H(+) = oxidized [rubredoxin] + H2O2</text>
        <dbReference type="Rhea" id="RHEA:21324"/>
        <dbReference type="Rhea" id="RHEA-COMP:10302"/>
        <dbReference type="Rhea" id="RHEA-COMP:10303"/>
        <dbReference type="ChEBI" id="CHEBI:15378"/>
        <dbReference type="ChEBI" id="CHEBI:16240"/>
        <dbReference type="ChEBI" id="CHEBI:18421"/>
        <dbReference type="ChEBI" id="CHEBI:29033"/>
        <dbReference type="ChEBI" id="CHEBI:29034"/>
        <dbReference type="EC" id="1.15.1.2"/>
    </reaction>
</comment>
<keyword evidence="5" id="KW-0813">Transport</keyword>
<comment type="similarity">
    <text evidence="2">Belongs to the desulfoferrodoxin family.</text>
</comment>
<dbReference type="GO" id="GO:0019430">
    <property type="term" value="P:removal of superoxide radicals"/>
    <property type="evidence" value="ECO:0007669"/>
    <property type="project" value="InterPro"/>
</dbReference>
<keyword evidence="6 12" id="KW-0479">Metal-binding</keyword>
<dbReference type="EMBL" id="CP006721">
    <property type="protein sequence ID" value="AGX44808.1"/>
    <property type="molecule type" value="Genomic_DNA"/>
</dbReference>
<evidence type="ECO:0000256" key="7">
    <source>
        <dbReference type="ARBA" id="ARBA00022982"/>
    </source>
</evidence>
<feature type="domain" description="Desulfoferrodoxin ferrous iron-binding" evidence="13">
    <location>
        <begin position="39"/>
        <end position="120"/>
    </location>
</feature>
<evidence type="ECO:0000256" key="6">
    <source>
        <dbReference type="ARBA" id="ARBA00022723"/>
    </source>
</evidence>
<evidence type="ECO:0000256" key="5">
    <source>
        <dbReference type="ARBA" id="ARBA00022448"/>
    </source>
</evidence>
<dbReference type="InterPro" id="IPR002742">
    <property type="entry name" value="Desulfoferrodoxin_Fe-bd_dom"/>
</dbReference>
<dbReference type="InterPro" id="IPR004793">
    <property type="entry name" value="Desulfoferrodoxin_rbo"/>
</dbReference>
<dbReference type="Gene3D" id="2.20.28.100">
    <property type="entry name" value="Desulphoferrodoxin, N-terminal domain"/>
    <property type="match status" value="1"/>
</dbReference>
<dbReference type="GO" id="GO:0005506">
    <property type="term" value="F:iron ion binding"/>
    <property type="evidence" value="ECO:0007669"/>
    <property type="project" value="InterPro"/>
</dbReference>
<feature type="binding site" evidence="12">
    <location>
        <position position="112"/>
    </location>
    <ligand>
        <name>Fe cation</name>
        <dbReference type="ChEBI" id="CHEBI:24875"/>
        <label>1</label>
    </ligand>
</feature>
<evidence type="ECO:0000259" key="13">
    <source>
        <dbReference type="Pfam" id="PF01880"/>
    </source>
</evidence>
<dbReference type="PANTHER" id="PTHR36541">
    <property type="entry name" value="SUPEROXIDE REDUCTASE-RELATED"/>
    <property type="match status" value="1"/>
</dbReference>
<dbReference type="NCBIfam" id="TIGR00332">
    <property type="entry name" value="neela_ferrous"/>
    <property type="match status" value="1"/>
</dbReference>
<dbReference type="RefSeq" id="WP_022748878.1">
    <property type="nucleotide sequence ID" value="NC_022571.1"/>
</dbReference>
<dbReference type="InterPro" id="IPR051233">
    <property type="entry name" value="Desulfoferrodoxin_SOR"/>
</dbReference>
<dbReference type="SUPFAM" id="SSF49367">
    <property type="entry name" value="Superoxide reductase-like"/>
    <property type="match status" value="1"/>
</dbReference>
<feature type="binding site" evidence="12">
    <location>
        <position position="46"/>
    </location>
    <ligand>
        <name>Fe cation</name>
        <dbReference type="ChEBI" id="CHEBI:24875"/>
        <label>1</label>
    </ligand>
</feature>
<dbReference type="Proteomes" id="UP000017118">
    <property type="component" value="Chromosome"/>
</dbReference>
<evidence type="ECO:0000313" key="16">
    <source>
        <dbReference type="Proteomes" id="UP000017118"/>
    </source>
</evidence>
<evidence type="ECO:0000256" key="12">
    <source>
        <dbReference type="PIRSR" id="PIRSR604793-1"/>
    </source>
</evidence>
<dbReference type="Pfam" id="PF06397">
    <property type="entry name" value="Desulfoferrod_N"/>
    <property type="match status" value="1"/>
</dbReference>
<evidence type="ECO:0000256" key="9">
    <source>
        <dbReference type="ARBA" id="ARBA00024690"/>
    </source>
</evidence>
<protein>
    <recommendedName>
        <fullName evidence="4">Desulfoferrodoxin</fullName>
        <ecNumber evidence="3">1.15.1.2</ecNumber>
    </recommendedName>
    <alternativeName>
        <fullName evidence="10">Superoxide reductase</fullName>
    </alternativeName>
</protein>
<feature type="binding site" evidence="12">
    <location>
        <position position="115"/>
    </location>
    <ligand>
        <name>Fe cation</name>
        <dbReference type="ChEBI" id="CHEBI:24875"/>
        <label>1</label>
    </ligand>
</feature>
<organism evidence="15 16">
    <name type="scientific">Clostridium saccharobutylicum DSM 13864</name>
    <dbReference type="NCBI Taxonomy" id="1345695"/>
    <lineage>
        <taxon>Bacteria</taxon>
        <taxon>Bacillati</taxon>
        <taxon>Bacillota</taxon>
        <taxon>Clostridia</taxon>
        <taxon>Eubacteriales</taxon>
        <taxon>Clostridiaceae</taxon>
        <taxon>Clostridium</taxon>
    </lineage>
</organism>
<dbReference type="EC" id="1.15.1.2" evidence="3"/>
<feature type="binding site" evidence="12">
    <location>
        <position position="72"/>
    </location>
    <ligand>
        <name>Fe cation</name>
        <dbReference type="ChEBI" id="CHEBI:24875"/>
        <label>1</label>
    </ligand>
</feature>
<comment type="cofactor">
    <cofactor evidence="12">
        <name>Fe(3+)</name>
        <dbReference type="ChEBI" id="CHEBI:29034"/>
    </cofactor>
    <text evidence="12">Binds 1 Fe(3+) ion per subunit. The iron ion 1 is coordinated via 4 cysteine residues.</text>
</comment>
<evidence type="ECO:0000256" key="3">
    <source>
        <dbReference type="ARBA" id="ARBA00012679"/>
    </source>
</evidence>
<name>U5MW85_CLOSA</name>
<dbReference type="NCBIfam" id="TIGR00320">
    <property type="entry name" value="dfx_rbo"/>
    <property type="match status" value="1"/>
</dbReference>
<dbReference type="OrthoDB" id="9814936at2"/>
<dbReference type="InterPro" id="IPR038094">
    <property type="entry name" value="Desulfoferrodoxin_N_sf"/>
</dbReference>
<evidence type="ECO:0000313" key="15">
    <source>
        <dbReference type="EMBL" id="AGX44808.1"/>
    </source>
</evidence>
<dbReference type="Gene3D" id="2.60.40.730">
    <property type="entry name" value="SOR catalytic domain"/>
    <property type="match status" value="1"/>
</dbReference>
<keyword evidence="7" id="KW-0249">Electron transport</keyword>
<evidence type="ECO:0000256" key="11">
    <source>
        <dbReference type="ARBA" id="ARBA00047448"/>
    </source>
</evidence>
<comment type="cofactor">
    <cofactor evidence="12">
        <name>Fe(2+)</name>
        <dbReference type="ChEBI" id="CHEBI:29033"/>
    </cofactor>
    <text evidence="12">Binds 1 Fe(2+) ion per subunit. The iron ion 2 is coordinated via four histidines and one cysteine residue.</text>
</comment>
<comment type="function">
    <text evidence="9">Catalyzes the one-electron reduction of superoxide anion radical to hydrogen peroxide at a nonheme ferrous iron center. Plays a fundamental role in case of oxidative stress via its superoxide detoxification activity.</text>
</comment>
<keyword evidence="15" id="KW-0560">Oxidoreductase</keyword>
<dbReference type="InterPro" id="IPR004462">
    <property type="entry name" value="Desulfoferrodoxin_N"/>
</dbReference>
<feature type="binding site" evidence="12">
    <location>
        <position position="66"/>
    </location>
    <ligand>
        <name>Fe cation</name>
        <dbReference type="ChEBI" id="CHEBI:24875"/>
        <label>1</label>
    </ligand>
</feature>
<dbReference type="SUPFAM" id="SSF57802">
    <property type="entry name" value="Rubredoxin-like"/>
    <property type="match status" value="1"/>
</dbReference>